<keyword evidence="3" id="KW-1185">Reference proteome</keyword>
<dbReference type="Proteomes" id="UP001589683">
    <property type="component" value="Unassembled WGS sequence"/>
</dbReference>
<organism evidence="2 3">
    <name type="scientific">Pseudohalocynthiibacter aestuariivivens</name>
    <dbReference type="NCBI Taxonomy" id="1591409"/>
    <lineage>
        <taxon>Bacteria</taxon>
        <taxon>Pseudomonadati</taxon>
        <taxon>Pseudomonadota</taxon>
        <taxon>Alphaproteobacteria</taxon>
        <taxon>Rhodobacterales</taxon>
        <taxon>Paracoccaceae</taxon>
        <taxon>Pseudohalocynthiibacter</taxon>
    </lineage>
</organism>
<feature type="chain" id="PRO_5047262797" evidence="1">
    <location>
        <begin position="26"/>
        <end position="121"/>
    </location>
</feature>
<gene>
    <name evidence="2" type="ORF">ACFFUT_12880</name>
</gene>
<dbReference type="EMBL" id="JBHMEA010000042">
    <property type="protein sequence ID" value="MFB9232683.1"/>
    <property type="molecule type" value="Genomic_DNA"/>
</dbReference>
<proteinExistence type="predicted"/>
<protein>
    <submittedName>
        <fullName evidence="2">Uncharacterized protein</fullName>
    </submittedName>
</protein>
<evidence type="ECO:0000256" key="1">
    <source>
        <dbReference type="SAM" id="SignalP"/>
    </source>
</evidence>
<comment type="caution">
    <text evidence="2">The sequence shown here is derived from an EMBL/GenBank/DDBJ whole genome shotgun (WGS) entry which is preliminary data.</text>
</comment>
<sequence length="121" mass="13469">MRPTSCLQQISATITLCIFSATASAETYSCGEWSEASLLHRGVISVELRENTLTWSNDRQTYGAELINSAVGHNVYSDDASIYMVYGLPPMDEGNVFDGRRLTIRRIFFSSMALQVSELMC</sequence>
<reference evidence="2 3" key="1">
    <citation type="submission" date="2024-09" db="EMBL/GenBank/DDBJ databases">
        <authorList>
            <person name="Sun Q."/>
            <person name="Mori K."/>
        </authorList>
    </citation>
    <scope>NUCLEOTIDE SEQUENCE [LARGE SCALE GENOMIC DNA]</scope>
    <source>
        <strain evidence="2 3">CECT 8726</strain>
    </source>
</reference>
<accession>A0ABV5JJ05</accession>
<evidence type="ECO:0000313" key="3">
    <source>
        <dbReference type="Proteomes" id="UP001589683"/>
    </source>
</evidence>
<evidence type="ECO:0000313" key="2">
    <source>
        <dbReference type="EMBL" id="MFB9232683.1"/>
    </source>
</evidence>
<name>A0ABV5JJ05_9RHOB</name>
<feature type="signal peptide" evidence="1">
    <location>
        <begin position="1"/>
        <end position="25"/>
    </location>
</feature>
<keyword evidence="1" id="KW-0732">Signal</keyword>
<dbReference type="RefSeq" id="WP_213890368.1">
    <property type="nucleotide sequence ID" value="NZ_JAGFNU010000010.1"/>
</dbReference>